<dbReference type="EMBL" id="JQ413308">
    <property type="protein sequence ID" value="AEY69047.1"/>
    <property type="molecule type" value="mRNA"/>
</dbReference>
<feature type="signal peptide" evidence="1">
    <location>
        <begin position="1"/>
        <end position="22"/>
    </location>
</feature>
<feature type="chain" id="PRO_5003561725" evidence="1">
    <location>
        <begin position="23"/>
        <end position="76"/>
    </location>
</feature>
<sequence length="76" mass="8609">MKILYLLFALLFLAFLSEPGNAQDLCHNLGGRCFRNRCSWSLRNHGGQDCPWGSTPWKIIPSPSAALDVFKIWPMT</sequence>
<reference evidence="2" key="2">
    <citation type="submission" date="2012-01" db="EMBL/GenBank/DDBJ databases">
        <authorList>
            <person name="Ching A.T.C."/>
            <person name="Junqueira-de-Azevedo I.L.M."/>
        </authorList>
    </citation>
    <scope>NUCLEOTIDE SEQUENCE</scope>
    <source>
        <strain evidence="2">TSTR0049C</strain>
        <tissue evidence="2">Venom gland</tissue>
    </source>
</reference>
<dbReference type="AlphaFoldDB" id="H2FLD7"/>
<protein>
    <submittedName>
        <fullName evidence="2">Crotamine-like</fullName>
    </submittedName>
</protein>
<reference evidence="2" key="1">
    <citation type="journal article" date="2012" name="J. Proteome Res.">
        <title>Venomics profiling of Thamnodynastes strigatus unveils matrix metalloproteinases and other novel proteins recruited to the toxin arsenal of rear-fanged snakes.</title>
        <authorList>
            <person name="Ching A.T."/>
            <person name="Paes Leme A.F."/>
            <person name="Zelanis A."/>
            <person name="Rocha M.M."/>
            <person name="Furtado Mde F."/>
            <person name="Silva D.A."/>
            <person name="Trugilho M.R."/>
            <person name="da Rocha S.L."/>
            <person name="Perales J."/>
            <person name="Ho P.L."/>
            <person name="Serrano S.M."/>
            <person name="Junqueira-de-Azevedo I.L."/>
        </authorList>
    </citation>
    <scope>NUCLEOTIDE SEQUENCE</scope>
    <source>
        <strain evidence="2">TSTR0049C</strain>
        <tissue evidence="2">Venom gland</tissue>
    </source>
</reference>
<name>H2FLD7_9SAUR</name>
<dbReference type="TCDB" id="1.C.85.2.4">
    <property type="family name" value="the pore-forming Beta-defensin (Beta-defensin) family"/>
</dbReference>
<accession>H2FLD7</accession>
<keyword evidence="1" id="KW-0732">Signal</keyword>
<evidence type="ECO:0000256" key="1">
    <source>
        <dbReference type="SAM" id="SignalP"/>
    </source>
</evidence>
<organism evidence="2">
    <name type="scientific">Mesotes strigatus</name>
    <name type="common">Coastal house snake</name>
    <dbReference type="NCBI Taxonomy" id="3148976"/>
    <lineage>
        <taxon>Eukaryota</taxon>
        <taxon>Metazoa</taxon>
        <taxon>Chordata</taxon>
        <taxon>Craniata</taxon>
        <taxon>Vertebrata</taxon>
        <taxon>Euteleostomi</taxon>
        <taxon>Lepidosauria</taxon>
        <taxon>Squamata</taxon>
        <taxon>Bifurcata</taxon>
        <taxon>Unidentata</taxon>
        <taxon>Episquamata</taxon>
        <taxon>Toxicofera</taxon>
        <taxon>Serpentes</taxon>
        <taxon>Colubroidea</taxon>
        <taxon>Colubridae</taxon>
        <taxon>Mesotes</taxon>
    </lineage>
</organism>
<evidence type="ECO:0000313" key="2">
    <source>
        <dbReference type="EMBL" id="AEY69047.1"/>
    </source>
</evidence>
<proteinExistence type="evidence at transcript level"/>